<proteinExistence type="inferred from homology"/>
<feature type="transmembrane region" description="Helical" evidence="6">
    <location>
        <begin position="81"/>
        <end position="101"/>
    </location>
</feature>
<comment type="subcellular location">
    <subcellularLocation>
        <location evidence="1">Membrane</location>
        <topology evidence="1">Multi-pass membrane protein</topology>
    </subcellularLocation>
</comment>
<name>A0A0A1ZSZ2_PROMR</name>
<feature type="transmembrane region" description="Helical" evidence="6">
    <location>
        <begin position="50"/>
        <end position="75"/>
    </location>
</feature>
<comment type="caution">
    <text evidence="8">The sequence shown here is derived from an EMBL/GenBank/DDBJ whole genome shotgun (WGS) entry which is preliminary data.</text>
</comment>
<dbReference type="Proteomes" id="UP000030491">
    <property type="component" value="Unassembled WGS sequence"/>
</dbReference>
<dbReference type="GO" id="GO:0017004">
    <property type="term" value="P:cytochrome complex assembly"/>
    <property type="evidence" value="ECO:0007669"/>
    <property type="project" value="InterPro"/>
</dbReference>
<dbReference type="GO" id="GO:0016020">
    <property type="term" value="C:membrane"/>
    <property type="evidence" value="ECO:0007669"/>
    <property type="project" value="UniProtKB-SubCell"/>
</dbReference>
<dbReference type="PANTHER" id="PTHR31272:SF6">
    <property type="entry name" value="CYTOCHROME C-TYPE BIOGENESIS CCDA-LIKE CHLOROPLASTIC PROTEIN"/>
    <property type="match status" value="1"/>
</dbReference>
<dbReference type="InterPro" id="IPR003834">
    <property type="entry name" value="Cyt_c_assmbl_TM_dom"/>
</dbReference>
<dbReference type="AlphaFoldDB" id="A0A0A1ZSZ2"/>
<accession>A0A0A1ZSZ2</accession>
<evidence type="ECO:0000313" key="8">
    <source>
        <dbReference type="EMBL" id="KGF92530.1"/>
    </source>
</evidence>
<organism evidence="8 9">
    <name type="scientific">Prochlorococcus marinus str. MIT 9116</name>
    <dbReference type="NCBI Taxonomy" id="167544"/>
    <lineage>
        <taxon>Bacteria</taxon>
        <taxon>Bacillati</taxon>
        <taxon>Cyanobacteriota</taxon>
        <taxon>Cyanophyceae</taxon>
        <taxon>Synechococcales</taxon>
        <taxon>Prochlorococcaceae</taxon>
        <taxon>Prochlorococcus</taxon>
    </lineage>
</organism>
<dbReference type="OrthoDB" id="9811036at2"/>
<feature type="transmembrane region" description="Helical" evidence="6">
    <location>
        <begin position="121"/>
        <end position="151"/>
    </location>
</feature>
<evidence type="ECO:0000256" key="5">
    <source>
        <dbReference type="ARBA" id="ARBA00023136"/>
    </source>
</evidence>
<evidence type="ECO:0000256" key="6">
    <source>
        <dbReference type="SAM" id="Phobius"/>
    </source>
</evidence>
<gene>
    <name evidence="8" type="ORF">EU93_0489</name>
</gene>
<feature type="transmembrane region" description="Helical" evidence="6">
    <location>
        <begin position="157"/>
        <end position="181"/>
    </location>
</feature>
<evidence type="ECO:0000256" key="3">
    <source>
        <dbReference type="ARBA" id="ARBA00022692"/>
    </source>
</evidence>
<evidence type="ECO:0000256" key="4">
    <source>
        <dbReference type="ARBA" id="ARBA00022989"/>
    </source>
</evidence>
<keyword evidence="4 6" id="KW-1133">Transmembrane helix</keyword>
<evidence type="ECO:0000256" key="1">
    <source>
        <dbReference type="ARBA" id="ARBA00004141"/>
    </source>
</evidence>
<dbReference type="EMBL" id="JNAJ01000006">
    <property type="protein sequence ID" value="KGF92530.1"/>
    <property type="molecule type" value="Genomic_DNA"/>
</dbReference>
<feature type="transmembrane region" description="Helical" evidence="6">
    <location>
        <begin position="12"/>
        <end position="38"/>
    </location>
</feature>
<evidence type="ECO:0000259" key="7">
    <source>
        <dbReference type="Pfam" id="PF02683"/>
    </source>
</evidence>
<dbReference type="InterPro" id="IPR051790">
    <property type="entry name" value="Cytochrome_c-biogenesis_DsbD"/>
</dbReference>
<evidence type="ECO:0000313" key="9">
    <source>
        <dbReference type="Proteomes" id="UP000030491"/>
    </source>
</evidence>
<dbReference type="RefSeq" id="WP_032513278.1">
    <property type="nucleotide sequence ID" value="NZ_JNAJ01000006.1"/>
</dbReference>
<dbReference type="PANTHER" id="PTHR31272">
    <property type="entry name" value="CYTOCHROME C-TYPE BIOGENESIS PROTEIN HI_1454-RELATED"/>
    <property type="match status" value="1"/>
</dbReference>
<feature type="transmembrane region" description="Helical" evidence="6">
    <location>
        <begin position="193"/>
        <end position="214"/>
    </location>
</feature>
<protein>
    <submittedName>
        <fullName evidence="8">Cytochrome c-type bioproteinsis protein CcdA (DsbD-like)</fullName>
    </submittedName>
</protein>
<comment type="similarity">
    <text evidence="2">Belongs to the DsbD family.</text>
</comment>
<dbReference type="Pfam" id="PF02683">
    <property type="entry name" value="DsbD_TM"/>
    <property type="match status" value="1"/>
</dbReference>
<evidence type="ECO:0000256" key="2">
    <source>
        <dbReference type="ARBA" id="ARBA00006143"/>
    </source>
</evidence>
<feature type="domain" description="Cytochrome C biogenesis protein transmembrane" evidence="7">
    <location>
        <begin position="12"/>
        <end position="184"/>
    </location>
</feature>
<reference evidence="9" key="1">
    <citation type="journal article" date="2014" name="Sci. Data">
        <title>Genomes of diverse isolates of the marine cyanobacterium Prochlorococcus.</title>
        <authorList>
            <person name="Biller S."/>
            <person name="Berube P."/>
            <person name="Thompson J."/>
            <person name="Kelly L."/>
            <person name="Roggensack S."/>
            <person name="Awad L."/>
            <person name="Roache-Johnson K."/>
            <person name="Ding H."/>
            <person name="Giovannoni S.J."/>
            <person name="Moore L.R."/>
            <person name="Chisholm S.W."/>
        </authorList>
    </citation>
    <scope>NUCLEOTIDE SEQUENCE [LARGE SCALE GENOMIC DNA]</scope>
</reference>
<sequence length="218" mass="23339">MQSGLNNPGPFTIFLVFSAGFLTSLGPCSLSLLPVTIAYIGGTEKKKFKLISFSGGIVFSLVTLGAASGFLGKIYGQIPSYYTTVVALIAIIMGLNLLGILKFQFPNGPDLKKFEDKIPPFLAPFAIGTTFGIASSPCITPVLATLLAWVSQAENPTISIIFLFFFGIGQVTPLIFAGATAENLKKFLELRKFSQLIPTLSGIFLVSLGLLNLFSNWI</sequence>
<keyword evidence="5 6" id="KW-0472">Membrane</keyword>
<keyword evidence="3 6" id="KW-0812">Transmembrane</keyword>